<dbReference type="EMBL" id="GGEC01076906">
    <property type="protein sequence ID" value="MBX57390.1"/>
    <property type="molecule type" value="Transcribed_RNA"/>
</dbReference>
<keyword evidence="1" id="KW-0812">Transmembrane</keyword>
<accession>A0A2P2PRM3</accession>
<protein>
    <submittedName>
        <fullName evidence="2">Uncharacterized protein</fullName>
    </submittedName>
</protein>
<proteinExistence type="predicted"/>
<reference evidence="2" key="1">
    <citation type="submission" date="2018-02" db="EMBL/GenBank/DDBJ databases">
        <title>Rhizophora mucronata_Transcriptome.</title>
        <authorList>
            <person name="Meera S.P."/>
            <person name="Sreeshan A."/>
            <person name="Augustine A."/>
        </authorList>
    </citation>
    <scope>NUCLEOTIDE SEQUENCE</scope>
    <source>
        <tissue evidence="2">Leaf</tissue>
    </source>
</reference>
<keyword evidence="1" id="KW-1133">Transmembrane helix</keyword>
<feature type="transmembrane region" description="Helical" evidence="1">
    <location>
        <begin position="6"/>
        <end position="23"/>
    </location>
</feature>
<organism evidence="2">
    <name type="scientific">Rhizophora mucronata</name>
    <name type="common">Asiatic mangrove</name>
    <dbReference type="NCBI Taxonomy" id="61149"/>
    <lineage>
        <taxon>Eukaryota</taxon>
        <taxon>Viridiplantae</taxon>
        <taxon>Streptophyta</taxon>
        <taxon>Embryophyta</taxon>
        <taxon>Tracheophyta</taxon>
        <taxon>Spermatophyta</taxon>
        <taxon>Magnoliopsida</taxon>
        <taxon>eudicotyledons</taxon>
        <taxon>Gunneridae</taxon>
        <taxon>Pentapetalae</taxon>
        <taxon>rosids</taxon>
        <taxon>fabids</taxon>
        <taxon>Malpighiales</taxon>
        <taxon>Rhizophoraceae</taxon>
        <taxon>Rhizophora</taxon>
    </lineage>
</organism>
<sequence length="83" mass="9571">MAYTQNVNSIIGSMFYSYFLVVCQLTSQNPRSASLDFRFFLCFWFLFLYTFDPSVEDLPFLIVCFGSQLSLIQCNSFASTSLQ</sequence>
<feature type="transmembrane region" description="Helical" evidence="1">
    <location>
        <begin position="35"/>
        <end position="52"/>
    </location>
</feature>
<keyword evidence="1" id="KW-0472">Membrane</keyword>
<evidence type="ECO:0000256" key="1">
    <source>
        <dbReference type="SAM" id="Phobius"/>
    </source>
</evidence>
<name>A0A2P2PRM3_RHIMU</name>
<evidence type="ECO:0000313" key="2">
    <source>
        <dbReference type="EMBL" id="MBX57390.1"/>
    </source>
</evidence>
<dbReference type="AlphaFoldDB" id="A0A2P2PRM3"/>